<keyword evidence="3" id="KW-1185">Reference proteome</keyword>
<keyword evidence="1" id="KW-0472">Membrane</keyword>
<dbReference type="Proteomes" id="UP000199689">
    <property type="component" value="Unassembled WGS sequence"/>
</dbReference>
<reference evidence="2 3" key="1">
    <citation type="submission" date="2016-10" db="EMBL/GenBank/DDBJ databases">
        <authorList>
            <person name="de Groot N.N."/>
        </authorList>
    </citation>
    <scope>NUCLEOTIDE SEQUENCE [LARGE SCALE GENOMIC DNA]</scope>
    <source>
        <strain evidence="2 3">DSM 15230</strain>
    </source>
</reference>
<dbReference type="AlphaFoldDB" id="A0A1G5WL51"/>
<organism evidence="2 3">
    <name type="scientific">Allisonella histaminiformans</name>
    <dbReference type="NCBI Taxonomy" id="209880"/>
    <lineage>
        <taxon>Bacteria</taxon>
        <taxon>Bacillati</taxon>
        <taxon>Bacillota</taxon>
        <taxon>Negativicutes</taxon>
        <taxon>Veillonellales</taxon>
        <taxon>Veillonellaceae</taxon>
        <taxon>Allisonella</taxon>
    </lineage>
</organism>
<feature type="transmembrane region" description="Helical" evidence="1">
    <location>
        <begin position="83"/>
        <end position="101"/>
    </location>
</feature>
<accession>A0A1G5WL51</accession>
<feature type="transmembrane region" description="Helical" evidence="1">
    <location>
        <begin position="262"/>
        <end position="286"/>
    </location>
</feature>
<feature type="transmembrane region" description="Helical" evidence="1">
    <location>
        <begin position="40"/>
        <end position="63"/>
    </location>
</feature>
<feature type="transmembrane region" description="Helical" evidence="1">
    <location>
        <begin position="220"/>
        <end position="242"/>
    </location>
</feature>
<feature type="transmembrane region" description="Helical" evidence="1">
    <location>
        <begin position="323"/>
        <end position="344"/>
    </location>
</feature>
<dbReference type="PANTHER" id="PTHR37814:SF1">
    <property type="entry name" value="MEMBRANE PROTEIN"/>
    <property type="match status" value="1"/>
</dbReference>
<dbReference type="PANTHER" id="PTHR37814">
    <property type="entry name" value="CONSERVED MEMBRANE PROTEIN"/>
    <property type="match status" value="1"/>
</dbReference>
<dbReference type="GeneID" id="87756419"/>
<keyword evidence="1" id="KW-0812">Transmembrane</keyword>
<keyword evidence="1" id="KW-1133">Transmembrane helix</keyword>
<evidence type="ECO:0000313" key="3">
    <source>
        <dbReference type="Proteomes" id="UP000199689"/>
    </source>
</evidence>
<evidence type="ECO:0000256" key="1">
    <source>
        <dbReference type="SAM" id="Phobius"/>
    </source>
</evidence>
<dbReference type="InterPro" id="IPR038728">
    <property type="entry name" value="YkvI-like"/>
</dbReference>
<dbReference type="RefSeq" id="WP_200779855.1">
    <property type="nucleotide sequence ID" value="NZ_FMXA01000022.1"/>
</dbReference>
<sequence>MKKTYWKIAFAYIGVIVGAGLSSGQDILQYFLSFGKKGLLGVALLGLLNALFGKIMVTFGCYYREDSYEGIFSRIAHPIITRALDYVLIAGNFVMGFVMVAGAGSNLDQQFGIAPWAGALLCSVLIVLVAFLDIDKITGVLGIFTPIMAGMILLITLYTFWGKTYDFTALDMEARTITPVMSNLWLSTINYYALCAMTGVSMAFILGGSLVQLGNAEKGGLYGGICIGVIVMVAALSLFANIDKVKDADMPMLAIVNHIHPALAVIYAVTVFALIFNTAFSLFYSIAVRFAGGDTLKLRKCLIGIVIVGYVCSFGGFKRLIGLLYPVLGYMGIVLLVVLLMAWIREREKIIFEKNSRRKMIRISLKKHDPEKEVSPEEKKLFHTLVDISPADSETLKSDIGKAARRILDGTDDTKTYAENNLPVDQDLLKRKFQK</sequence>
<proteinExistence type="predicted"/>
<feature type="transmembrane region" description="Helical" evidence="1">
    <location>
        <begin position="298"/>
        <end position="317"/>
    </location>
</feature>
<evidence type="ECO:0000313" key="2">
    <source>
        <dbReference type="EMBL" id="SDA58267.1"/>
    </source>
</evidence>
<dbReference type="EMBL" id="FMXA01000022">
    <property type="protein sequence ID" value="SDA58267.1"/>
    <property type="molecule type" value="Genomic_DNA"/>
</dbReference>
<feature type="transmembrane region" description="Helical" evidence="1">
    <location>
        <begin position="191"/>
        <end position="213"/>
    </location>
</feature>
<feature type="transmembrane region" description="Helical" evidence="1">
    <location>
        <begin position="139"/>
        <end position="161"/>
    </location>
</feature>
<gene>
    <name evidence="2" type="ORF">SAMN02910343_01423</name>
</gene>
<name>A0A1G5WL51_9FIRM</name>
<feature type="transmembrane region" description="Helical" evidence="1">
    <location>
        <begin position="113"/>
        <end position="132"/>
    </location>
</feature>
<protein>
    <submittedName>
        <fullName evidence="2">Uncharacterized membrane protein YkvI</fullName>
    </submittedName>
</protein>